<reference evidence="10" key="2">
    <citation type="submission" date="2020-06" db="EMBL/GenBank/DDBJ databases">
        <authorList>
            <person name="Sheffer M."/>
        </authorList>
    </citation>
    <scope>NUCLEOTIDE SEQUENCE</scope>
</reference>
<protein>
    <submittedName>
        <fullName evidence="10">Protein lev-9 like protein</fullName>
    </submittedName>
</protein>
<dbReference type="CDD" id="cd00033">
    <property type="entry name" value="CCP"/>
    <property type="match status" value="4"/>
</dbReference>
<dbReference type="Gene3D" id="1.10.10.10">
    <property type="entry name" value="Winged helix-like DNA-binding domain superfamily/Winged helix DNA-binding domain"/>
    <property type="match status" value="1"/>
</dbReference>
<keyword evidence="7" id="KW-0768">Sushi</keyword>
<dbReference type="InterPro" id="IPR057667">
    <property type="entry name" value="HTH_SB"/>
</dbReference>
<dbReference type="Pfam" id="PF25787">
    <property type="entry name" value="HTH_SB"/>
    <property type="match status" value="1"/>
</dbReference>
<keyword evidence="4 8" id="KW-0472">Membrane</keyword>
<dbReference type="InterPro" id="IPR035976">
    <property type="entry name" value="Sushi/SCR/CCP_sf"/>
</dbReference>
<evidence type="ECO:0000256" key="3">
    <source>
        <dbReference type="ARBA" id="ARBA00022737"/>
    </source>
</evidence>
<evidence type="ECO:0000256" key="7">
    <source>
        <dbReference type="PROSITE-ProRule" id="PRU00302"/>
    </source>
</evidence>
<keyword evidence="8" id="KW-1133">Transmembrane helix</keyword>
<comment type="caution">
    <text evidence="7">Lacks conserved residue(s) required for the propagation of feature annotation.</text>
</comment>
<evidence type="ECO:0000256" key="8">
    <source>
        <dbReference type="SAM" id="Phobius"/>
    </source>
</evidence>
<dbReference type="SMART" id="SM00032">
    <property type="entry name" value="CCP"/>
    <property type="match status" value="5"/>
</dbReference>
<dbReference type="EMBL" id="JABXBU010000002">
    <property type="protein sequence ID" value="KAF8794983.1"/>
    <property type="molecule type" value="Genomic_DNA"/>
</dbReference>
<evidence type="ECO:0000256" key="2">
    <source>
        <dbReference type="ARBA" id="ARBA00022729"/>
    </source>
</evidence>
<dbReference type="InterPro" id="IPR051277">
    <property type="entry name" value="SEZ6_CSMD_C4BPB_Regulators"/>
</dbReference>
<feature type="domain" description="Sushi" evidence="9">
    <location>
        <begin position="108"/>
        <end position="172"/>
    </location>
</feature>
<dbReference type="Proteomes" id="UP000807504">
    <property type="component" value="Unassembled WGS sequence"/>
</dbReference>
<dbReference type="PANTHER" id="PTHR45656:SF4">
    <property type="entry name" value="PROTEIN CBR-CLEC-78"/>
    <property type="match status" value="1"/>
</dbReference>
<comment type="caution">
    <text evidence="10">The sequence shown here is derived from an EMBL/GenBank/DDBJ whole genome shotgun (WGS) entry which is preliminary data.</text>
</comment>
<accession>A0A8T0G1D1</accession>
<organism evidence="10 11">
    <name type="scientific">Argiope bruennichi</name>
    <name type="common">Wasp spider</name>
    <name type="synonym">Aranea bruennichi</name>
    <dbReference type="NCBI Taxonomy" id="94029"/>
    <lineage>
        <taxon>Eukaryota</taxon>
        <taxon>Metazoa</taxon>
        <taxon>Ecdysozoa</taxon>
        <taxon>Arthropoda</taxon>
        <taxon>Chelicerata</taxon>
        <taxon>Arachnida</taxon>
        <taxon>Araneae</taxon>
        <taxon>Araneomorphae</taxon>
        <taxon>Entelegynae</taxon>
        <taxon>Araneoidea</taxon>
        <taxon>Araneidae</taxon>
        <taxon>Argiope</taxon>
    </lineage>
</organism>
<feature type="domain" description="Sushi" evidence="9">
    <location>
        <begin position="231"/>
        <end position="288"/>
    </location>
</feature>
<evidence type="ECO:0000256" key="5">
    <source>
        <dbReference type="ARBA" id="ARBA00023157"/>
    </source>
</evidence>
<comment type="subcellular location">
    <subcellularLocation>
        <location evidence="1">Membrane</location>
    </subcellularLocation>
</comment>
<feature type="transmembrane region" description="Helical" evidence="8">
    <location>
        <begin position="731"/>
        <end position="758"/>
    </location>
</feature>
<dbReference type="Gene3D" id="2.10.70.10">
    <property type="entry name" value="Complement Module, domain 1"/>
    <property type="match status" value="5"/>
</dbReference>
<dbReference type="AlphaFoldDB" id="A0A8T0G1D1"/>
<keyword evidence="8" id="KW-0812">Transmembrane</keyword>
<keyword evidence="2" id="KW-0732">Signal</keyword>
<feature type="domain" description="Sushi" evidence="9">
    <location>
        <begin position="289"/>
        <end position="347"/>
    </location>
</feature>
<keyword evidence="5 7" id="KW-1015">Disulfide bond</keyword>
<dbReference type="GO" id="GO:0016020">
    <property type="term" value="C:membrane"/>
    <property type="evidence" value="ECO:0007669"/>
    <property type="project" value="UniProtKB-SubCell"/>
</dbReference>
<evidence type="ECO:0000313" key="11">
    <source>
        <dbReference type="Proteomes" id="UP000807504"/>
    </source>
</evidence>
<dbReference type="InterPro" id="IPR036388">
    <property type="entry name" value="WH-like_DNA-bd_sf"/>
</dbReference>
<dbReference type="PANTHER" id="PTHR45656">
    <property type="entry name" value="PROTEIN CBR-CLEC-78"/>
    <property type="match status" value="1"/>
</dbReference>
<name>A0A8T0G1D1_ARGBR</name>
<proteinExistence type="predicted"/>
<dbReference type="Pfam" id="PF00084">
    <property type="entry name" value="Sushi"/>
    <property type="match status" value="4"/>
</dbReference>
<feature type="domain" description="Sushi" evidence="9">
    <location>
        <begin position="173"/>
        <end position="230"/>
    </location>
</feature>
<sequence length="767" mass="86127">MVTKSKEVSLDTRTHIVNLNKSGNSYREIQKMVKFSFTTIGSHQRPIPEYDIDPLLPVDPEGCLRNREEAAARGRQCLRKCASDADCISTRKRCLCDGLCGWSCIRPAMCGVPPQVPHARHNASEKVQEFDVDDVVQYTCFQGYDPQGYPRAKCLFFNGTTQWYGLDLRCIPRSCGDPGEVKNARREGEIFTFTSRVTYHCDPGYELVGRANRYCESKGEWSGVLPSCRPVECPIPRDVPSGRAVYTTTTYQSVARYECLNGYRLVGPEIRVCEANKQWEGEEPYCEEIKCGSPGILHNGYVKGTSTRFGTVIYFSCLENMTFVGQSASTTCQKDGTWSHPVPKCMAPCSVPSIEHGRVTNYAPDAKVPHDKHITVDCIIQYELRYNTTPATCNNAEVSFSTVGLVVSFVLEFYLEYTKRHSRAEPVVSEEPFNSSKIYSSIKQITLHTKPDSNPKGGSFPVKLCRMMQEHCSTSRSINASWYQPTCLFLETVIFKGESPCAICIRELPTKNFITASDSKVESRNLYTNGRSESYNKDNVDKSIHVANKSKILNRKTQNSNGSTSSSRKIDEKLINFSIKELSRSIDKHYPSQINAVNSAVDSSLHKNGSVSQTGRKVFENIQQTKEKISFSESQCDCSKVSSTDEKTLPKQNSTFEDSLFEADVADSAALIQKESVLVKMNLRIKTLESNLSLINRYLQQLSESYRMQVEDMLTMFDGTIKAITMTSAKAAIVVLELHGFFVILEIIIMSTIFSVFFNKFKRDGLA</sequence>
<dbReference type="SUPFAM" id="SSF57535">
    <property type="entry name" value="Complement control module/SCR domain"/>
    <property type="match status" value="4"/>
</dbReference>
<gene>
    <name evidence="10" type="ORF">HNY73_002887</name>
</gene>
<feature type="disulfide bond" evidence="7">
    <location>
        <begin position="259"/>
        <end position="286"/>
    </location>
</feature>
<keyword evidence="11" id="KW-1185">Reference proteome</keyword>
<evidence type="ECO:0000313" key="10">
    <source>
        <dbReference type="EMBL" id="KAF8794983.1"/>
    </source>
</evidence>
<keyword evidence="6" id="KW-0325">Glycoprotein</keyword>
<evidence type="ECO:0000259" key="9">
    <source>
        <dbReference type="PROSITE" id="PS50923"/>
    </source>
</evidence>
<dbReference type="PROSITE" id="PS50923">
    <property type="entry name" value="SUSHI"/>
    <property type="match status" value="4"/>
</dbReference>
<evidence type="ECO:0000256" key="4">
    <source>
        <dbReference type="ARBA" id="ARBA00023136"/>
    </source>
</evidence>
<feature type="disulfide bond" evidence="7">
    <location>
        <begin position="201"/>
        <end position="228"/>
    </location>
</feature>
<dbReference type="InterPro" id="IPR000436">
    <property type="entry name" value="Sushi_SCR_CCP_dom"/>
</dbReference>
<keyword evidence="3" id="KW-0677">Repeat</keyword>
<evidence type="ECO:0000256" key="6">
    <source>
        <dbReference type="ARBA" id="ARBA00023180"/>
    </source>
</evidence>
<dbReference type="FunFam" id="2.10.70.10:FF:000011">
    <property type="entry name" value="CUB and sushi domain-containing protein 3 isoform A"/>
    <property type="match status" value="1"/>
</dbReference>
<evidence type="ECO:0000256" key="1">
    <source>
        <dbReference type="ARBA" id="ARBA00004370"/>
    </source>
</evidence>
<reference evidence="10" key="1">
    <citation type="journal article" date="2020" name="bioRxiv">
        <title>Chromosome-level reference genome of the European wasp spider Argiope bruennichi: a resource for studies on range expansion and evolutionary adaptation.</title>
        <authorList>
            <person name="Sheffer M.M."/>
            <person name="Hoppe A."/>
            <person name="Krehenwinkel H."/>
            <person name="Uhl G."/>
            <person name="Kuss A.W."/>
            <person name="Jensen L."/>
            <person name="Jensen C."/>
            <person name="Gillespie R.G."/>
            <person name="Hoff K.J."/>
            <person name="Prost S."/>
        </authorList>
    </citation>
    <scope>NUCLEOTIDE SEQUENCE</scope>
</reference>